<dbReference type="Gene3D" id="3.20.20.70">
    <property type="entry name" value="Aldolase class I"/>
    <property type="match status" value="1"/>
</dbReference>
<keyword evidence="6 9" id="KW-0408">Iron</keyword>
<dbReference type="SFLD" id="SFLDS00029">
    <property type="entry name" value="Radical_SAM"/>
    <property type="match status" value="1"/>
</dbReference>
<evidence type="ECO:0000259" key="10">
    <source>
        <dbReference type="PROSITE" id="PS51918"/>
    </source>
</evidence>
<dbReference type="SFLD" id="SFLDG01082">
    <property type="entry name" value="B12-binding_domain_containing"/>
    <property type="match status" value="1"/>
</dbReference>
<name>A0A9D1DB27_9FIRM</name>
<organism evidence="11 12">
    <name type="scientific">Candidatus Coproplasma stercoripullorum</name>
    <dbReference type="NCBI Taxonomy" id="2840751"/>
    <lineage>
        <taxon>Bacteria</taxon>
        <taxon>Bacillati</taxon>
        <taxon>Bacillota</taxon>
        <taxon>Clostridia</taxon>
        <taxon>Eubacteriales</taxon>
        <taxon>Candidatus Coproplasma</taxon>
    </lineage>
</organism>
<dbReference type="EMBL" id="DVHB01000010">
    <property type="protein sequence ID" value="HIR38834.1"/>
    <property type="molecule type" value="Genomic_DNA"/>
</dbReference>
<dbReference type="SFLD" id="SFLDG01065">
    <property type="entry name" value="anaerobic_coproporphyrinogen-I"/>
    <property type="match status" value="1"/>
</dbReference>
<dbReference type="GO" id="GO:0046872">
    <property type="term" value="F:metal ion binding"/>
    <property type="evidence" value="ECO:0007669"/>
    <property type="project" value="UniProtKB-UniRule"/>
</dbReference>
<protein>
    <recommendedName>
        <fullName evidence="2 9">Heme chaperone HemW</fullName>
    </recommendedName>
</protein>
<dbReference type="SMART" id="SM00729">
    <property type="entry name" value="Elp3"/>
    <property type="match status" value="1"/>
</dbReference>
<keyword evidence="3 9" id="KW-0349">Heme</keyword>
<evidence type="ECO:0000256" key="8">
    <source>
        <dbReference type="ARBA" id="ARBA00023186"/>
    </source>
</evidence>
<reference evidence="11" key="2">
    <citation type="journal article" date="2021" name="PeerJ">
        <title>Extensive microbial diversity within the chicken gut microbiome revealed by metagenomics and culture.</title>
        <authorList>
            <person name="Gilroy R."/>
            <person name="Ravi A."/>
            <person name="Getino M."/>
            <person name="Pursley I."/>
            <person name="Horton D.L."/>
            <person name="Alikhan N.F."/>
            <person name="Baker D."/>
            <person name="Gharbi K."/>
            <person name="Hall N."/>
            <person name="Watson M."/>
            <person name="Adriaenssens E.M."/>
            <person name="Foster-Nyarko E."/>
            <person name="Jarju S."/>
            <person name="Secka A."/>
            <person name="Antonio M."/>
            <person name="Oren A."/>
            <person name="Chaudhuri R.R."/>
            <person name="La Ragione R."/>
            <person name="Hildebrand F."/>
            <person name="Pallen M.J."/>
        </authorList>
    </citation>
    <scope>NUCLEOTIDE SEQUENCE</scope>
    <source>
        <strain evidence="11">ChiW25-3613</strain>
    </source>
</reference>
<keyword evidence="9" id="KW-0963">Cytoplasm</keyword>
<evidence type="ECO:0000256" key="4">
    <source>
        <dbReference type="ARBA" id="ARBA00022691"/>
    </source>
</evidence>
<dbReference type="NCBIfam" id="TIGR00539">
    <property type="entry name" value="hemN_rel"/>
    <property type="match status" value="1"/>
</dbReference>
<dbReference type="Proteomes" id="UP000824179">
    <property type="component" value="Unassembled WGS sequence"/>
</dbReference>
<dbReference type="InterPro" id="IPR004559">
    <property type="entry name" value="HemW-like"/>
</dbReference>
<dbReference type="PROSITE" id="PS51918">
    <property type="entry name" value="RADICAL_SAM"/>
    <property type="match status" value="1"/>
</dbReference>
<evidence type="ECO:0000256" key="6">
    <source>
        <dbReference type="ARBA" id="ARBA00023004"/>
    </source>
</evidence>
<dbReference type="PANTHER" id="PTHR13932">
    <property type="entry name" value="COPROPORPHYRINIGEN III OXIDASE"/>
    <property type="match status" value="1"/>
</dbReference>
<proteinExistence type="inferred from homology"/>
<accession>A0A9D1DB27</accession>
<comment type="subcellular location">
    <subcellularLocation>
        <location evidence="9">Cytoplasm</location>
    </subcellularLocation>
</comment>
<dbReference type="GO" id="GO:0006779">
    <property type="term" value="P:porphyrin-containing compound biosynthetic process"/>
    <property type="evidence" value="ECO:0007669"/>
    <property type="project" value="InterPro"/>
</dbReference>
<keyword evidence="9" id="KW-0004">4Fe-4S</keyword>
<evidence type="ECO:0000313" key="12">
    <source>
        <dbReference type="Proteomes" id="UP000824179"/>
    </source>
</evidence>
<keyword evidence="5 9" id="KW-0479">Metal-binding</keyword>
<dbReference type="InterPro" id="IPR006638">
    <property type="entry name" value="Elp3/MiaA/NifB-like_rSAM"/>
</dbReference>
<gene>
    <name evidence="11" type="primary">hemW</name>
    <name evidence="11" type="ORF">IAB90_00470</name>
</gene>
<evidence type="ECO:0000256" key="3">
    <source>
        <dbReference type="ARBA" id="ARBA00022617"/>
    </source>
</evidence>
<sequence>MAGIYVHIPFCKSKCSYCDFTSFPDKLCYAESYMACVYREMSFRRKELKDYTFDTLYIGGGTPSVIDESYIGMLIASARKNFNLSKNAEITIEINPGTVTSEKVEFYKKCGVNRYSVGLQSAIDSQLEDIGRIHTAADFLECARFLKGENFNADVMIGLKGQTAADVVYTIDFAVNAGASHISMYALTPEDGTPIYTDYLNGELPDNDEVAALYDAGYNRLKELGFCRYEVSNFCRSGKESRHNLNYWRRGEYIGFGVSASSCLKNVRFTNTFDLDEYFKCIFTEHLPVINSEEIDEEGQKFEYIMLALRTAAGLDAFEYKKLFKSDFFEEHKSSLKKVARYLDVDGGSVKIKDEYLFVQNSIIIEFLEN</sequence>
<keyword evidence="7 9" id="KW-0411">Iron-sulfur</keyword>
<evidence type="ECO:0000256" key="1">
    <source>
        <dbReference type="ARBA" id="ARBA00006100"/>
    </source>
</evidence>
<dbReference type="GO" id="GO:0004109">
    <property type="term" value="F:coproporphyrinogen oxidase activity"/>
    <property type="evidence" value="ECO:0007669"/>
    <property type="project" value="InterPro"/>
</dbReference>
<feature type="domain" description="Radical SAM core" evidence="10">
    <location>
        <begin position="1"/>
        <end position="228"/>
    </location>
</feature>
<evidence type="ECO:0000256" key="7">
    <source>
        <dbReference type="ARBA" id="ARBA00023014"/>
    </source>
</evidence>
<dbReference type="Pfam" id="PF04055">
    <property type="entry name" value="Radical_SAM"/>
    <property type="match status" value="1"/>
</dbReference>
<keyword evidence="4 9" id="KW-0949">S-adenosyl-L-methionine</keyword>
<evidence type="ECO:0000256" key="5">
    <source>
        <dbReference type="ARBA" id="ARBA00022723"/>
    </source>
</evidence>
<dbReference type="AlphaFoldDB" id="A0A9D1DB27"/>
<dbReference type="InterPro" id="IPR007197">
    <property type="entry name" value="rSAM"/>
</dbReference>
<dbReference type="GO" id="GO:0005737">
    <property type="term" value="C:cytoplasm"/>
    <property type="evidence" value="ECO:0007669"/>
    <property type="project" value="UniProtKB-SubCell"/>
</dbReference>
<reference evidence="11" key="1">
    <citation type="submission" date="2020-10" db="EMBL/GenBank/DDBJ databases">
        <authorList>
            <person name="Gilroy R."/>
        </authorList>
    </citation>
    <scope>NUCLEOTIDE SEQUENCE</scope>
    <source>
        <strain evidence="11">ChiW25-3613</strain>
    </source>
</reference>
<evidence type="ECO:0000256" key="2">
    <source>
        <dbReference type="ARBA" id="ARBA00017228"/>
    </source>
</evidence>
<dbReference type="InterPro" id="IPR058240">
    <property type="entry name" value="rSAM_sf"/>
</dbReference>
<comment type="similarity">
    <text evidence="1">Belongs to the anaerobic coproporphyrinogen-III oxidase family. HemW subfamily.</text>
</comment>
<dbReference type="SFLD" id="SFLDF00562">
    <property type="entry name" value="HemN-like__clustered_with_heat"/>
    <property type="match status" value="1"/>
</dbReference>
<dbReference type="SUPFAM" id="SSF102114">
    <property type="entry name" value="Radical SAM enzymes"/>
    <property type="match status" value="1"/>
</dbReference>
<dbReference type="InterPro" id="IPR013785">
    <property type="entry name" value="Aldolase_TIM"/>
</dbReference>
<evidence type="ECO:0000313" key="11">
    <source>
        <dbReference type="EMBL" id="HIR38834.1"/>
    </source>
</evidence>
<comment type="caution">
    <text evidence="11">The sequence shown here is derived from an EMBL/GenBank/DDBJ whole genome shotgun (WGS) entry which is preliminary data.</text>
</comment>
<dbReference type="InterPro" id="IPR034505">
    <property type="entry name" value="Coproporphyrinogen-III_oxidase"/>
</dbReference>
<comment type="function">
    <text evidence="9">Probably acts as a heme chaperone, transferring heme to an unknown acceptor. Binds one molecule of heme per monomer, possibly covalently. Binds 1 [4Fe-4S] cluster. The cluster is coordinated with 3 cysteines and an exchangeable S-adenosyl-L-methionine.</text>
</comment>
<evidence type="ECO:0000256" key="9">
    <source>
        <dbReference type="RuleBase" id="RU364116"/>
    </source>
</evidence>
<dbReference type="PANTHER" id="PTHR13932:SF5">
    <property type="entry name" value="RADICAL S-ADENOSYL METHIONINE DOMAIN-CONTAINING PROTEIN 1, MITOCHONDRIAL"/>
    <property type="match status" value="1"/>
</dbReference>
<dbReference type="GO" id="GO:0051539">
    <property type="term" value="F:4 iron, 4 sulfur cluster binding"/>
    <property type="evidence" value="ECO:0007669"/>
    <property type="project" value="UniProtKB-UniRule"/>
</dbReference>
<keyword evidence="8 9" id="KW-0143">Chaperone</keyword>